<dbReference type="Proteomes" id="UP000326062">
    <property type="component" value="Unassembled WGS sequence"/>
</dbReference>
<dbReference type="GO" id="GO:0005829">
    <property type="term" value="C:cytosol"/>
    <property type="evidence" value="ECO:0007669"/>
    <property type="project" value="TreeGrafter"/>
</dbReference>
<feature type="non-terminal residue" evidence="3">
    <location>
        <position position="1"/>
    </location>
</feature>
<dbReference type="Pfam" id="PF00443">
    <property type="entry name" value="UCH"/>
    <property type="match status" value="1"/>
</dbReference>
<dbReference type="FunFam" id="3.90.70.10:FF:000119">
    <property type="entry name" value="Ubiquitin specific peptidase 36"/>
    <property type="match status" value="1"/>
</dbReference>
<reference evidence="3 4" key="1">
    <citation type="submission" date="2019-06" db="EMBL/GenBank/DDBJ databases">
        <title>Discovery of a novel chromosome fission-fusion reversal in muntjac.</title>
        <authorList>
            <person name="Mudd A.B."/>
            <person name="Bredeson J.V."/>
            <person name="Baum R."/>
            <person name="Hockemeyer D."/>
            <person name="Rokhsar D.S."/>
        </authorList>
    </citation>
    <scope>NUCLEOTIDE SEQUENCE [LARGE SCALE GENOMIC DNA]</scope>
    <source>
        <strain evidence="3">UCam_UCB_Mr</strain>
        <tissue evidence="3">Fibroblast cell line</tissue>
    </source>
</reference>
<accession>A0A5N3UTV0</accession>
<dbReference type="PROSITE" id="PS50235">
    <property type="entry name" value="USP_3"/>
    <property type="match status" value="1"/>
</dbReference>
<dbReference type="SUPFAM" id="SSF54001">
    <property type="entry name" value="Cysteine proteinases"/>
    <property type="match status" value="1"/>
</dbReference>
<evidence type="ECO:0000256" key="1">
    <source>
        <dbReference type="SAM" id="MobiDB-lite"/>
    </source>
</evidence>
<dbReference type="PANTHER" id="PTHR24006">
    <property type="entry name" value="UBIQUITIN CARBOXYL-TERMINAL HYDROLASE"/>
    <property type="match status" value="1"/>
</dbReference>
<dbReference type="GO" id="GO:0042981">
    <property type="term" value="P:regulation of apoptotic process"/>
    <property type="evidence" value="ECO:0007669"/>
    <property type="project" value="TreeGrafter"/>
</dbReference>
<evidence type="ECO:0000313" key="3">
    <source>
        <dbReference type="EMBL" id="KAB0340157.1"/>
    </source>
</evidence>
<organism evidence="3 4">
    <name type="scientific">Muntiacus reevesi</name>
    <name type="common">Reeves' muntjac</name>
    <name type="synonym">Cervus reevesi</name>
    <dbReference type="NCBI Taxonomy" id="9886"/>
    <lineage>
        <taxon>Eukaryota</taxon>
        <taxon>Metazoa</taxon>
        <taxon>Chordata</taxon>
        <taxon>Craniata</taxon>
        <taxon>Vertebrata</taxon>
        <taxon>Euteleostomi</taxon>
        <taxon>Mammalia</taxon>
        <taxon>Eutheria</taxon>
        <taxon>Laurasiatheria</taxon>
        <taxon>Artiodactyla</taxon>
        <taxon>Ruminantia</taxon>
        <taxon>Pecora</taxon>
        <taxon>Cervidae</taxon>
        <taxon>Muntiacinae</taxon>
        <taxon>Muntiacus</taxon>
    </lineage>
</organism>
<proteinExistence type="predicted"/>
<gene>
    <name evidence="3" type="ORF">FD755_024787</name>
</gene>
<feature type="region of interest" description="Disordered" evidence="1">
    <location>
        <begin position="296"/>
        <end position="316"/>
    </location>
</feature>
<protein>
    <recommendedName>
        <fullName evidence="2">USP domain-containing protein</fullName>
    </recommendedName>
</protein>
<feature type="compositionally biased region" description="Low complexity" evidence="1">
    <location>
        <begin position="378"/>
        <end position="389"/>
    </location>
</feature>
<dbReference type="InterPro" id="IPR001394">
    <property type="entry name" value="Peptidase_C19_UCH"/>
</dbReference>
<dbReference type="Gene3D" id="3.90.70.10">
    <property type="entry name" value="Cysteine proteinases"/>
    <property type="match status" value="1"/>
</dbReference>
<dbReference type="GO" id="GO:0004843">
    <property type="term" value="F:cysteine-type deubiquitinase activity"/>
    <property type="evidence" value="ECO:0007669"/>
    <property type="project" value="InterPro"/>
</dbReference>
<dbReference type="InterPro" id="IPR028889">
    <property type="entry name" value="USP"/>
</dbReference>
<feature type="compositionally biased region" description="Polar residues" evidence="1">
    <location>
        <begin position="303"/>
        <end position="312"/>
    </location>
</feature>
<evidence type="ECO:0000313" key="4">
    <source>
        <dbReference type="Proteomes" id="UP000326062"/>
    </source>
</evidence>
<dbReference type="AlphaFoldDB" id="A0A5N3UTV0"/>
<dbReference type="GO" id="GO:0016579">
    <property type="term" value="P:protein deubiquitination"/>
    <property type="evidence" value="ECO:0007669"/>
    <property type="project" value="InterPro"/>
</dbReference>
<feature type="region of interest" description="Disordered" evidence="1">
    <location>
        <begin position="357"/>
        <end position="410"/>
    </location>
</feature>
<dbReference type="GO" id="GO:0005634">
    <property type="term" value="C:nucleus"/>
    <property type="evidence" value="ECO:0007669"/>
    <property type="project" value="TreeGrafter"/>
</dbReference>
<dbReference type="InterPro" id="IPR038765">
    <property type="entry name" value="Papain-like_cys_pep_sf"/>
</dbReference>
<evidence type="ECO:0000259" key="2">
    <source>
        <dbReference type="PROSITE" id="PS50235"/>
    </source>
</evidence>
<dbReference type="InterPro" id="IPR018200">
    <property type="entry name" value="USP_CS"/>
</dbReference>
<name>A0A5N3UTV0_MUNRE</name>
<feature type="domain" description="USP" evidence="2">
    <location>
        <begin position="41"/>
        <end position="289"/>
    </location>
</feature>
<dbReference type="PANTHER" id="PTHR24006:SF651">
    <property type="entry name" value="INACTIVE UBIQUITIN CARBOXYL-TERMINAL HYDROLASE 17-LIKE PROTEIN 4-RELATED"/>
    <property type="match status" value="1"/>
</dbReference>
<sequence>RPSAAPADAPRGTSVSELSSLVVGWPQWVALSWRGSWGVGTGLQNLGNTGYVKTALQCLSHTLPLASWMVSQHHTTLCRARTSCTLCTMRAHVTRALLHPGEVIWPRKDLLAGFHRHQQEVAYEFLMFTLNAMQQGCLSASQPSQIQCLHCLGVSDTFDPYVNISLYITAPQSVEQALRKLDCGVCLRKVPATKKLTLHSTSQVLVIVLKWFTQVIGAKMAQEQKAGPLDYMLYAVLVHSGWSCEGGHYFSYVRAGNGQWYKMDAAKVTACDVSSALRQSTYIHFYSQEGAWEGVEPVEDNSGRSPGSQVSPGDTEVEGISLEQWRCLQEHNRPNLAFDLLKIQLALPAGAVVIHQSKHGGGRNSKLPEQENDGLDHTTASTTGTNTMTKGRKATQRVPKKLLHQHGTGA</sequence>
<dbReference type="InterPro" id="IPR050164">
    <property type="entry name" value="Peptidase_C19"/>
</dbReference>
<keyword evidence="4" id="KW-1185">Reference proteome</keyword>
<comment type="caution">
    <text evidence="3">The sequence shown here is derived from an EMBL/GenBank/DDBJ whole genome shotgun (WGS) entry which is preliminary data.</text>
</comment>
<dbReference type="EMBL" id="VCEB01004858">
    <property type="protein sequence ID" value="KAB0340157.1"/>
    <property type="molecule type" value="Genomic_DNA"/>
</dbReference>
<feature type="compositionally biased region" description="Basic residues" evidence="1">
    <location>
        <begin position="390"/>
        <end position="404"/>
    </location>
</feature>
<dbReference type="PROSITE" id="PS00973">
    <property type="entry name" value="USP_2"/>
    <property type="match status" value="1"/>
</dbReference>